<dbReference type="EMBL" id="RBXA01000003">
    <property type="protein sequence ID" value="RKS92312.1"/>
    <property type="molecule type" value="Genomic_DNA"/>
</dbReference>
<evidence type="ECO:0000313" key="3">
    <source>
        <dbReference type="Proteomes" id="UP000280091"/>
    </source>
</evidence>
<dbReference type="Proteomes" id="UP000280091">
    <property type="component" value="Unassembled WGS sequence"/>
</dbReference>
<protein>
    <submittedName>
        <fullName evidence="2">Uncharacterized protein DUF3667</fullName>
    </submittedName>
</protein>
<comment type="caution">
    <text evidence="2">The sequence shown here is derived from an EMBL/GenBank/DDBJ whole genome shotgun (WGS) entry which is preliminary data.</text>
</comment>
<dbReference type="InterPro" id="IPR022134">
    <property type="entry name" value="DUF3667"/>
</dbReference>
<gene>
    <name evidence="2" type="ORF">BC952_2200</name>
</gene>
<feature type="transmembrane region" description="Helical" evidence="1">
    <location>
        <begin position="209"/>
        <end position="227"/>
    </location>
</feature>
<proteinExistence type="predicted"/>
<dbReference type="RefSeq" id="WP_121365606.1">
    <property type="nucleotide sequence ID" value="NZ_RBXA01000003.1"/>
</dbReference>
<organism evidence="2 3">
    <name type="scientific">Flavobacterium limicola</name>
    <dbReference type="NCBI Taxonomy" id="180441"/>
    <lineage>
        <taxon>Bacteria</taxon>
        <taxon>Pseudomonadati</taxon>
        <taxon>Bacteroidota</taxon>
        <taxon>Flavobacteriia</taxon>
        <taxon>Flavobacteriales</taxon>
        <taxon>Flavobacteriaceae</taxon>
        <taxon>Flavobacterium</taxon>
    </lineage>
</organism>
<keyword evidence="1" id="KW-0472">Membrane</keyword>
<feature type="transmembrane region" description="Helical" evidence="1">
    <location>
        <begin position="312"/>
        <end position="334"/>
    </location>
</feature>
<feature type="transmembrane region" description="Helical" evidence="1">
    <location>
        <begin position="239"/>
        <end position="259"/>
    </location>
</feature>
<name>A0A495RXM4_9FLAO</name>
<accession>A0A495RXM4</accession>
<sequence length="337" mass="39867">MSKSKIRTDKTCLNCRYVVENRFCPNCGQENTDTRKTFHHLFIHFFEDLTHYENAFWRTIKNLLFKPAALTKEYLSGKRLSYLAPVRLYIFISFITFLLIAIFPTANNSSDKTLEKKSIITTKSKAFQNSLSINDSIKKNLTNTKGDIQLFNFGYESVEQLDSIQKHSPKSEKLSDISYWMNKKIQIVKENNTQSEIIEKFISSFTHNLPKVLFVFMPIFALFLWLFHNKKRWYYFDHGIFTLHYFSFLLLLFLLLFIINKGLTPFSESSLVSFIQIVINFIGIGWMIYYFYPAHHRFYGETRLISFIKSSLLFFINFVLIIIILSIFAIYTFINLH</sequence>
<feature type="transmembrane region" description="Helical" evidence="1">
    <location>
        <begin position="88"/>
        <end position="106"/>
    </location>
</feature>
<dbReference type="OrthoDB" id="675873at2"/>
<keyword evidence="1" id="KW-0812">Transmembrane</keyword>
<dbReference type="AlphaFoldDB" id="A0A495RXM4"/>
<keyword evidence="3" id="KW-1185">Reference proteome</keyword>
<evidence type="ECO:0000256" key="1">
    <source>
        <dbReference type="SAM" id="Phobius"/>
    </source>
</evidence>
<feature type="transmembrane region" description="Helical" evidence="1">
    <location>
        <begin position="271"/>
        <end position="292"/>
    </location>
</feature>
<evidence type="ECO:0000313" key="2">
    <source>
        <dbReference type="EMBL" id="RKS92312.1"/>
    </source>
</evidence>
<keyword evidence="1" id="KW-1133">Transmembrane helix</keyword>
<reference evidence="2 3" key="1">
    <citation type="submission" date="2018-10" db="EMBL/GenBank/DDBJ databases">
        <title>Genomic Encyclopedia of Archaeal and Bacterial Type Strains, Phase II (KMG-II): from individual species to whole genera.</title>
        <authorList>
            <person name="Goeker M."/>
        </authorList>
    </citation>
    <scope>NUCLEOTIDE SEQUENCE [LARGE SCALE GENOMIC DNA]</scope>
    <source>
        <strain evidence="2 3">DSM 15094</strain>
    </source>
</reference>
<dbReference type="Pfam" id="PF12412">
    <property type="entry name" value="DUF3667"/>
    <property type="match status" value="1"/>
</dbReference>